<dbReference type="KEGG" id="broo:brsh051_25580"/>
<feature type="transmembrane region" description="Helical" evidence="2">
    <location>
        <begin position="191"/>
        <end position="211"/>
    </location>
</feature>
<reference evidence="3" key="1">
    <citation type="journal article" date="2024" name="Int. J. Syst. Evol. Microbiol.">
        <title>Brooklawnia propionicigenes sp. nov., a facultatively anaerobic, propionate-producing bacterium isolated from a methanogenic reactor treating waste from cattle farms.</title>
        <authorList>
            <person name="Akita Y."/>
            <person name="Ueki A."/>
            <person name="Tonouchi A."/>
            <person name="Sugawara Y."/>
            <person name="Honma S."/>
            <person name="Kaku N."/>
            <person name="Ueki K."/>
        </authorList>
    </citation>
    <scope>NUCLEOTIDE SEQUENCE</scope>
    <source>
        <strain evidence="3">SH051</strain>
    </source>
</reference>
<feature type="region of interest" description="Disordered" evidence="1">
    <location>
        <begin position="242"/>
        <end position="275"/>
    </location>
</feature>
<dbReference type="Proteomes" id="UP001431656">
    <property type="component" value="Chromosome"/>
</dbReference>
<feature type="transmembrane region" description="Helical" evidence="2">
    <location>
        <begin position="91"/>
        <end position="114"/>
    </location>
</feature>
<evidence type="ECO:0000313" key="3">
    <source>
        <dbReference type="EMBL" id="BEH03277.1"/>
    </source>
</evidence>
<accession>A0AAN0KBB0</accession>
<keyword evidence="2" id="KW-1133">Transmembrane helix</keyword>
<evidence type="ECO:0000256" key="2">
    <source>
        <dbReference type="SAM" id="Phobius"/>
    </source>
</evidence>
<keyword evidence="3" id="KW-0378">Hydrolase</keyword>
<keyword evidence="2" id="KW-0812">Transmembrane</keyword>
<feature type="transmembrane region" description="Helical" evidence="2">
    <location>
        <begin position="121"/>
        <end position="140"/>
    </location>
</feature>
<name>A0AAN0KBB0_9ACTN</name>
<dbReference type="PANTHER" id="PTHR36844">
    <property type="entry name" value="PROTEASE PRSW"/>
    <property type="match status" value="1"/>
</dbReference>
<dbReference type="AlphaFoldDB" id="A0AAN0KBB0"/>
<evidence type="ECO:0000256" key="1">
    <source>
        <dbReference type="SAM" id="MobiDB-lite"/>
    </source>
</evidence>
<dbReference type="Pfam" id="PF13367">
    <property type="entry name" value="PrsW-protease"/>
    <property type="match status" value="1"/>
</dbReference>
<gene>
    <name evidence="3" type="ORF">brsh051_25580</name>
</gene>
<feature type="transmembrane region" description="Helical" evidence="2">
    <location>
        <begin position="160"/>
        <end position="184"/>
    </location>
</feature>
<organism evidence="3 4">
    <name type="scientific">Brooklawnia propionicigenes</name>
    <dbReference type="NCBI Taxonomy" id="3041175"/>
    <lineage>
        <taxon>Bacteria</taxon>
        <taxon>Bacillati</taxon>
        <taxon>Actinomycetota</taxon>
        <taxon>Actinomycetes</taxon>
        <taxon>Propionibacteriales</taxon>
        <taxon>Propionibacteriaceae</taxon>
        <taxon>Brooklawnia</taxon>
    </lineage>
</organism>
<keyword evidence="3" id="KW-0482">Metalloprotease</keyword>
<feature type="transmembrane region" description="Helical" evidence="2">
    <location>
        <begin position="59"/>
        <end position="85"/>
    </location>
</feature>
<protein>
    <submittedName>
        <fullName evidence="3">PrsW family intramembrane metalloprotease</fullName>
    </submittedName>
</protein>
<feature type="transmembrane region" description="Helical" evidence="2">
    <location>
        <begin position="31"/>
        <end position="47"/>
    </location>
</feature>
<feature type="transmembrane region" description="Helical" evidence="2">
    <location>
        <begin position="217"/>
        <end position="236"/>
    </location>
</feature>
<dbReference type="PANTHER" id="PTHR36844:SF1">
    <property type="entry name" value="PROTEASE PRSW"/>
    <property type="match status" value="1"/>
</dbReference>
<proteinExistence type="predicted"/>
<evidence type="ECO:0000313" key="4">
    <source>
        <dbReference type="Proteomes" id="UP001431656"/>
    </source>
</evidence>
<sequence>MSVLIGGIVAYLALLFVLVLTQDAALFPALLLVGALTVPLTVLLWASNGPRGELLPSGIILVTALVGGVVGILVAAICESIAAAVLGDSMLLLVGLIEETAKLIVPLIILAVAYPRTAQGGVVIGVAAGAGFAVLETMGYGFNALLGNGGGLGAVDATLLVRGVFAPAGHITWTGVLCAAIWFWRSGRRPGLGALATIGAYLGAIILHTVWDVAASIPLHVIVGLLSLAVLVRVVVAAHHAQGSDGAPQPADVPWTGAPPMGPYGQGPTLPPTIG</sequence>
<keyword evidence="2" id="KW-0472">Membrane</keyword>
<dbReference type="InterPro" id="IPR026898">
    <property type="entry name" value="PrsW"/>
</dbReference>
<keyword evidence="4" id="KW-1185">Reference proteome</keyword>
<keyword evidence="3" id="KW-0645">Protease</keyword>
<dbReference type="EMBL" id="AP028056">
    <property type="protein sequence ID" value="BEH03277.1"/>
    <property type="molecule type" value="Genomic_DNA"/>
</dbReference>
<dbReference type="GO" id="GO:0008237">
    <property type="term" value="F:metallopeptidase activity"/>
    <property type="evidence" value="ECO:0007669"/>
    <property type="project" value="UniProtKB-KW"/>
</dbReference>